<dbReference type="InterPro" id="IPR014732">
    <property type="entry name" value="OMPdecase"/>
</dbReference>
<evidence type="ECO:0000256" key="8">
    <source>
        <dbReference type="PIRSR" id="PIRSR614732-1"/>
    </source>
</evidence>
<evidence type="ECO:0000256" key="4">
    <source>
        <dbReference type="ARBA" id="ARBA00022793"/>
    </source>
</evidence>
<dbReference type="GO" id="GO:0004590">
    <property type="term" value="F:orotidine-5'-phosphate decarboxylase activity"/>
    <property type="evidence" value="ECO:0007669"/>
    <property type="project" value="UniProtKB-EC"/>
</dbReference>
<keyword evidence="6" id="KW-0456">Lyase</keyword>
<evidence type="ECO:0000256" key="1">
    <source>
        <dbReference type="ARBA" id="ARBA00004861"/>
    </source>
</evidence>
<dbReference type="InterPro" id="IPR013785">
    <property type="entry name" value="Aldolase_TIM"/>
</dbReference>
<dbReference type="Proteomes" id="UP000278149">
    <property type="component" value="Unassembled WGS sequence"/>
</dbReference>
<dbReference type="PANTHER" id="PTHR32119">
    <property type="entry name" value="OROTIDINE 5'-PHOSPHATE DECARBOXYLASE"/>
    <property type="match status" value="1"/>
</dbReference>
<reference evidence="11 12" key="1">
    <citation type="submission" date="2018-10" db="EMBL/GenBank/DDBJ databases">
        <title>Co-occurring genomic capacity for anaerobic methane metabolism and dissimilatory sulfite reduction discovered in the Korarchaeota.</title>
        <authorList>
            <person name="Mckay L.J."/>
            <person name="Dlakic M."/>
            <person name="Fields M.W."/>
            <person name="Delmont T.O."/>
            <person name="Eren A.M."/>
            <person name="Jay Z.J."/>
            <person name="Klingelsmith K.B."/>
            <person name="Rusch D.B."/>
            <person name="Inskeep W.P."/>
        </authorList>
    </citation>
    <scope>NUCLEOTIDE SEQUENCE [LARGE SCALE GENOMIC DNA]</scope>
    <source>
        <strain evidence="11 12">WS</strain>
    </source>
</reference>
<dbReference type="EMBL" id="RCOR01000049">
    <property type="protein sequence ID" value="RSN67172.1"/>
    <property type="molecule type" value="Genomic_DNA"/>
</dbReference>
<dbReference type="EC" id="4.1.1.23" evidence="2"/>
<dbReference type="CDD" id="cd04725">
    <property type="entry name" value="OMP_decarboxylase_like"/>
    <property type="match status" value="1"/>
</dbReference>
<dbReference type="GO" id="GO:0006207">
    <property type="term" value="P:'de novo' pyrimidine nucleobase biosynthetic process"/>
    <property type="evidence" value="ECO:0007669"/>
    <property type="project" value="InterPro"/>
</dbReference>
<comment type="pathway">
    <text evidence="1">Pyrimidine metabolism; UMP biosynthesis via de novo pathway; UMP from orotate: step 2/2.</text>
</comment>
<dbReference type="GO" id="GO:0005829">
    <property type="term" value="C:cytosol"/>
    <property type="evidence" value="ECO:0007669"/>
    <property type="project" value="TreeGrafter"/>
</dbReference>
<feature type="binding site" evidence="9">
    <location>
        <position position="36"/>
    </location>
    <ligand>
        <name>substrate</name>
    </ligand>
</feature>
<protein>
    <recommendedName>
        <fullName evidence="3">Orotidine 5'-phosphate decarboxylase</fullName>
        <ecNumber evidence="2">4.1.1.23</ecNumber>
    </recommendedName>
    <alternativeName>
        <fullName evidence="7">OMP decarboxylase</fullName>
    </alternativeName>
</protein>
<dbReference type="SMART" id="SM00934">
    <property type="entry name" value="OMPdecase"/>
    <property type="match status" value="1"/>
</dbReference>
<dbReference type="UniPathway" id="UPA00070">
    <property type="reaction ID" value="UER00120"/>
</dbReference>
<dbReference type="Pfam" id="PF00215">
    <property type="entry name" value="OMPdecase"/>
    <property type="match status" value="1"/>
</dbReference>
<feature type="domain" description="Orotidine 5'-phosphate decarboxylase" evidence="10">
    <location>
        <begin position="30"/>
        <end position="225"/>
    </location>
</feature>
<organism evidence="11 12">
    <name type="scientific">Candidatus Korarchaeum cryptofilum</name>
    <dbReference type="NCBI Taxonomy" id="498846"/>
    <lineage>
        <taxon>Archaea</taxon>
        <taxon>Thermoproteota</taxon>
        <taxon>Candidatus Korarchaeia</taxon>
        <taxon>Candidatus Korarchaeales</taxon>
        <taxon>Candidatus Korarchaeaceae</taxon>
        <taxon>Candidatus Korarchaeum</taxon>
    </lineage>
</organism>
<evidence type="ECO:0000259" key="10">
    <source>
        <dbReference type="SMART" id="SM00934"/>
    </source>
</evidence>
<feature type="binding site" evidence="9">
    <location>
        <position position="135"/>
    </location>
    <ligand>
        <name>substrate</name>
    </ligand>
</feature>
<gene>
    <name evidence="11" type="ORF">D9Q81_09130</name>
</gene>
<sequence>MKDYIADRGPYGRVPIGSKLSSRCSSLDSRLILALDFPSRDVRGILSELQSLAVGVKVGFPITLSLGFDGVREIIRDFPDYYWIADYKLADIPEVVQYILEGLKRVGFDASIIHLFTGHRRYDVGMELIGVVAMSHPEAKFFRGNFEKLLDEAELLGVDGIVVGATRPEMIREARRRLPNVRIFSPGVGAQGAEPGSAIAAGADFEIVGRSILGSENPRLEAMRVVEAQRGVIHGRS</sequence>
<evidence type="ECO:0000256" key="5">
    <source>
        <dbReference type="ARBA" id="ARBA00022975"/>
    </source>
</evidence>
<feature type="active site" description="For OMPdecase activity" evidence="8">
    <location>
        <position position="88"/>
    </location>
</feature>
<evidence type="ECO:0000313" key="11">
    <source>
        <dbReference type="EMBL" id="RSN67172.1"/>
    </source>
</evidence>
<dbReference type="Gene3D" id="3.20.20.70">
    <property type="entry name" value="Aldolase class I"/>
    <property type="match status" value="1"/>
</dbReference>
<evidence type="ECO:0000256" key="7">
    <source>
        <dbReference type="ARBA" id="ARBA00033428"/>
    </source>
</evidence>
<dbReference type="SUPFAM" id="SSF51366">
    <property type="entry name" value="Ribulose-phoshate binding barrel"/>
    <property type="match status" value="1"/>
</dbReference>
<dbReference type="GO" id="GO:0044205">
    <property type="term" value="P:'de novo' UMP biosynthetic process"/>
    <property type="evidence" value="ECO:0007669"/>
    <property type="project" value="UniProtKB-UniPathway"/>
</dbReference>
<comment type="caution">
    <text evidence="11">The sequence shown here is derived from an EMBL/GenBank/DDBJ whole genome shotgun (WGS) entry which is preliminary data.</text>
</comment>
<feature type="binding site" evidence="9">
    <location>
        <position position="209"/>
    </location>
    <ligand>
        <name>substrate</name>
    </ligand>
</feature>
<evidence type="ECO:0000256" key="3">
    <source>
        <dbReference type="ARBA" id="ARBA00021923"/>
    </source>
</evidence>
<feature type="active site" description="For OMPdecase activity" evidence="8">
    <location>
        <position position="91"/>
    </location>
</feature>
<evidence type="ECO:0000256" key="9">
    <source>
        <dbReference type="PIRSR" id="PIRSR614732-2"/>
    </source>
</evidence>
<evidence type="ECO:0000256" key="2">
    <source>
        <dbReference type="ARBA" id="ARBA00012321"/>
    </source>
</evidence>
<keyword evidence="5" id="KW-0665">Pyrimidine biosynthesis</keyword>
<feature type="binding site" evidence="9">
    <location>
        <position position="210"/>
    </location>
    <ligand>
        <name>substrate</name>
    </ligand>
</feature>
<dbReference type="InterPro" id="IPR001754">
    <property type="entry name" value="OMPdeCOase_dom"/>
</dbReference>
<dbReference type="AlphaFoldDB" id="A0A429G028"/>
<accession>A0A429G028</accession>
<keyword evidence="4" id="KW-0210">Decarboxylase</keyword>
<dbReference type="InterPro" id="IPR011060">
    <property type="entry name" value="RibuloseP-bd_barrel"/>
</dbReference>
<dbReference type="PANTHER" id="PTHR32119:SF2">
    <property type="entry name" value="OROTIDINE 5'-PHOSPHATE DECARBOXYLASE"/>
    <property type="match status" value="1"/>
</dbReference>
<proteinExistence type="predicted"/>
<feature type="active site" description="For OMPdecase activity" evidence="8">
    <location>
        <position position="86"/>
    </location>
</feature>
<evidence type="ECO:0000313" key="12">
    <source>
        <dbReference type="Proteomes" id="UP000278149"/>
    </source>
</evidence>
<name>A0A429G028_9CREN</name>
<feature type="binding site" evidence="9">
    <location>
        <position position="57"/>
    </location>
    <ligand>
        <name>substrate</name>
    </ligand>
</feature>
<evidence type="ECO:0000256" key="6">
    <source>
        <dbReference type="ARBA" id="ARBA00023239"/>
    </source>
</evidence>